<organism evidence="10 11">
    <name type="scientific">Sporomusa acidovorans (strain ATCC 49682 / DSM 3132 / Mol)</name>
    <dbReference type="NCBI Taxonomy" id="1123286"/>
    <lineage>
        <taxon>Bacteria</taxon>
        <taxon>Bacillati</taxon>
        <taxon>Bacillota</taxon>
        <taxon>Negativicutes</taxon>
        <taxon>Selenomonadales</taxon>
        <taxon>Sporomusaceae</taxon>
        <taxon>Sporomusa</taxon>
    </lineage>
</organism>
<dbReference type="Pfam" id="PF06429">
    <property type="entry name" value="Flg_bbr_C"/>
    <property type="match status" value="1"/>
</dbReference>
<comment type="similarity">
    <text evidence="2 5">Belongs to the flagella basal body rod proteins family.</text>
</comment>
<feature type="domain" description="Flagellar basal body rod protein N-terminal" evidence="6">
    <location>
        <begin position="5"/>
        <end position="35"/>
    </location>
</feature>
<dbReference type="InterPro" id="IPR037058">
    <property type="entry name" value="Falgellar_hook_FlgE_sf"/>
</dbReference>
<feature type="domain" description="Flagellar hook protein FlgE/F/G-like D1" evidence="9">
    <location>
        <begin position="95"/>
        <end position="127"/>
    </location>
</feature>
<comment type="subcellular location">
    <subcellularLocation>
        <location evidence="1 5">Bacterial flagellum basal body</location>
    </subcellularLocation>
</comment>
<dbReference type="SUPFAM" id="SSF117143">
    <property type="entry name" value="Flagellar hook protein flgE"/>
    <property type="match status" value="1"/>
</dbReference>
<dbReference type="InterPro" id="IPR010930">
    <property type="entry name" value="Flg_bb/hook_C_dom"/>
</dbReference>
<keyword evidence="10" id="KW-0282">Flagellum</keyword>
<comment type="function">
    <text evidence="5">A flexible structure which links the flagellar filament to the drive apparatus in the basal body.</text>
</comment>
<dbReference type="InterPro" id="IPR037925">
    <property type="entry name" value="FlgE/F/G-like"/>
</dbReference>
<keyword evidence="10" id="KW-0969">Cilium</keyword>
<evidence type="ECO:0000313" key="10">
    <source>
        <dbReference type="EMBL" id="XFO72572.1"/>
    </source>
</evidence>
<dbReference type="InterPro" id="IPR011491">
    <property type="entry name" value="FlgE_D2"/>
</dbReference>
<gene>
    <name evidence="10" type="primary">flgE</name>
    <name evidence="10" type="ORF">SPACI_026250</name>
</gene>
<dbReference type="Pfam" id="PF00460">
    <property type="entry name" value="Flg_bb_rod"/>
    <property type="match status" value="1"/>
</dbReference>
<evidence type="ECO:0000256" key="3">
    <source>
        <dbReference type="ARBA" id="ARBA00019015"/>
    </source>
</evidence>
<evidence type="ECO:0000259" key="8">
    <source>
        <dbReference type="Pfam" id="PF07559"/>
    </source>
</evidence>
<dbReference type="Gene3D" id="2.60.98.20">
    <property type="entry name" value="Flagellar hook protein FlgE"/>
    <property type="match status" value="1"/>
</dbReference>
<dbReference type="PANTHER" id="PTHR30435:SF1">
    <property type="entry name" value="FLAGELLAR HOOK PROTEIN FLGE"/>
    <property type="match status" value="1"/>
</dbReference>
<evidence type="ECO:0000256" key="4">
    <source>
        <dbReference type="ARBA" id="ARBA00023143"/>
    </source>
</evidence>
<feature type="domain" description="Flagellar basal-body/hook protein C-terminal" evidence="7">
    <location>
        <begin position="379"/>
        <end position="423"/>
    </location>
</feature>
<proteinExistence type="inferred from homology"/>
<dbReference type="Pfam" id="PF22692">
    <property type="entry name" value="LlgE_F_G_D1"/>
    <property type="match status" value="1"/>
</dbReference>
<dbReference type="Pfam" id="PF07559">
    <property type="entry name" value="FlgE_D2"/>
    <property type="match status" value="1"/>
</dbReference>
<evidence type="ECO:0000256" key="1">
    <source>
        <dbReference type="ARBA" id="ARBA00004117"/>
    </source>
</evidence>
<dbReference type="InterPro" id="IPR019776">
    <property type="entry name" value="Flagellar_basal_body_rod_CS"/>
</dbReference>
<evidence type="ECO:0000259" key="6">
    <source>
        <dbReference type="Pfam" id="PF00460"/>
    </source>
</evidence>
<protein>
    <recommendedName>
        <fullName evidence="3 5">Flagellar hook protein FlgE</fullName>
    </recommendedName>
</protein>
<reference evidence="10" key="1">
    <citation type="submission" date="2024-05" db="EMBL/GenBank/DDBJ databases">
        <title>Isolation and characterization of Sporomusa carbonis sp. nov., a carboxydotrophic hydrogenogen in the genus of Sporomusa isolated from a charcoal burning pile.</title>
        <authorList>
            <person name="Boeer T."/>
            <person name="Rosenbaum F."/>
            <person name="Eysell L."/>
            <person name="Mueller V."/>
            <person name="Daniel R."/>
            <person name="Poehlein A."/>
        </authorList>
    </citation>
    <scope>NUCLEOTIDE SEQUENCE [LARGE SCALE GENOMIC DNA]</scope>
    <source>
        <strain evidence="10">DSM 3132</strain>
    </source>
</reference>
<evidence type="ECO:0000313" key="11">
    <source>
        <dbReference type="Proteomes" id="UP000216052"/>
    </source>
</evidence>
<evidence type="ECO:0000256" key="2">
    <source>
        <dbReference type="ARBA" id="ARBA00009677"/>
    </source>
</evidence>
<name>A0ABZ3J2J0_SPOA4</name>
<dbReference type="NCBIfam" id="TIGR03506">
    <property type="entry name" value="FlgEFG_subfam"/>
    <property type="match status" value="1"/>
</dbReference>
<feature type="domain" description="Flagellar hook protein FlgE D2" evidence="8">
    <location>
        <begin position="178"/>
        <end position="305"/>
    </location>
</feature>
<dbReference type="RefSeq" id="WP_093791745.1">
    <property type="nucleotide sequence ID" value="NZ_CP155571.1"/>
</dbReference>
<evidence type="ECO:0000256" key="5">
    <source>
        <dbReference type="RuleBase" id="RU362116"/>
    </source>
</evidence>
<dbReference type="InterPro" id="IPR053967">
    <property type="entry name" value="LlgE_F_G-like_D1"/>
</dbReference>
<accession>A0ABZ3J2J0</accession>
<dbReference type="PANTHER" id="PTHR30435">
    <property type="entry name" value="FLAGELLAR PROTEIN"/>
    <property type="match status" value="1"/>
</dbReference>
<dbReference type="EMBL" id="CP155571">
    <property type="protein sequence ID" value="XFO72572.1"/>
    <property type="molecule type" value="Genomic_DNA"/>
</dbReference>
<dbReference type="InterPro" id="IPR001444">
    <property type="entry name" value="Flag_bb_rod_N"/>
</dbReference>
<evidence type="ECO:0000259" key="7">
    <source>
        <dbReference type="Pfam" id="PF06429"/>
    </source>
</evidence>
<keyword evidence="4 5" id="KW-0975">Bacterial flagellum</keyword>
<dbReference type="Proteomes" id="UP000216052">
    <property type="component" value="Chromosome"/>
</dbReference>
<sequence length="425" mass="44151">MMRSLYSAVSGLKNHQTRQDVIGNNIANVNTTGFKASRVNFQDILSQTLQGASAPNGNTAGSNPMQVGLGMGIASIETLFTDGNVQSTGKQTDLAIQGDGFFIVSDNGGTNQYYTRAGNFDFDAAGNYYLPGTSLQVMGYGVDATGKIDTGKLVPLVIDDSKKTMAPKATTGFTFTKNLTADAVTDDPSTTSIVDPTTASGTVTIYDSMGKGTNLNAVFTFTGSNTWKLDFYDPASATPTTPLATVSSITFASVTNPAAVPPTTAGKITTPPTSVTISGKSFTLDLTGLTMYGGESTLKSDYDGYAQGSLTKKTISASGIITGTYDNGQSQTLGQVALAGFTNPGGLDKVGETMFVKSSNSGNPAIGIPGTGGLGKTSSGSLEMSNVNLSDEMTNMIITQRGFQSNSKIITTDDEMLEILANLKR</sequence>
<evidence type="ECO:0000259" key="9">
    <source>
        <dbReference type="Pfam" id="PF22692"/>
    </source>
</evidence>
<dbReference type="PROSITE" id="PS00588">
    <property type="entry name" value="FLAGELLA_BB_ROD"/>
    <property type="match status" value="1"/>
</dbReference>
<keyword evidence="11" id="KW-1185">Reference proteome</keyword>
<dbReference type="InterPro" id="IPR020013">
    <property type="entry name" value="Flagellar_FlgE/F/G"/>
</dbReference>
<keyword evidence="10" id="KW-0966">Cell projection</keyword>